<feature type="domain" description="Methyltransferase type 11" evidence="1">
    <location>
        <begin position="65"/>
        <end position="123"/>
    </location>
</feature>
<comment type="caution">
    <text evidence="2">The sequence shown here is derived from an EMBL/GenBank/DDBJ whole genome shotgun (WGS) entry which is preliminary data.</text>
</comment>
<reference evidence="2 3" key="1">
    <citation type="submission" date="2020-10" db="EMBL/GenBank/DDBJ databases">
        <title>The genome sequence of Chitinilyticum litopenaei 4Y14.</title>
        <authorList>
            <person name="Liu Y."/>
        </authorList>
    </citation>
    <scope>NUCLEOTIDE SEQUENCE [LARGE SCALE GENOMIC DNA]</scope>
    <source>
        <strain evidence="2 3">4Y14</strain>
    </source>
</reference>
<accession>A0A8J7FYY3</accession>
<dbReference type="EMBL" id="JADFUA010000003">
    <property type="protein sequence ID" value="MBE9608915.1"/>
    <property type="molecule type" value="Genomic_DNA"/>
</dbReference>
<sequence length="245" mass="27684">MRSPMNTKQAFEQFASWLTTPLGQYVLQSESAWYDQRSVDLFGYRAVQLQLPGLDALRANRISWRCAVADRGSVAVHCLAHALPFASQSLDLLVLPHVLDFAEDPHGVLREADRVLVPEGRLLLTGFNPWSLWGLRRLQPGESPPWQGHFLPLPRLKDWLALLGLEVMQDDFLCYRLPVQRGRWLERSRLLDVAGDRWWPGGGGVYCLDVVKRVRGMCIIEPAWRRIGAAGVTPVPVAEDRGDLL</sequence>
<gene>
    <name evidence="2" type="ORF">INR99_06090</name>
</gene>
<evidence type="ECO:0000313" key="2">
    <source>
        <dbReference type="EMBL" id="MBE9608915.1"/>
    </source>
</evidence>
<evidence type="ECO:0000313" key="3">
    <source>
        <dbReference type="Proteomes" id="UP000604481"/>
    </source>
</evidence>
<dbReference type="GO" id="GO:0032259">
    <property type="term" value="P:methylation"/>
    <property type="evidence" value="ECO:0007669"/>
    <property type="project" value="UniProtKB-KW"/>
</dbReference>
<dbReference type="InterPro" id="IPR013216">
    <property type="entry name" value="Methyltransf_11"/>
</dbReference>
<proteinExistence type="predicted"/>
<keyword evidence="3" id="KW-1185">Reference proteome</keyword>
<protein>
    <submittedName>
        <fullName evidence="2">Methyltransferase domain-containing protein</fullName>
    </submittedName>
</protein>
<dbReference type="CDD" id="cd02440">
    <property type="entry name" value="AdoMet_MTases"/>
    <property type="match status" value="1"/>
</dbReference>
<dbReference type="GO" id="GO:0008757">
    <property type="term" value="F:S-adenosylmethionine-dependent methyltransferase activity"/>
    <property type="evidence" value="ECO:0007669"/>
    <property type="project" value="InterPro"/>
</dbReference>
<keyword evidence="2" id="KW-0808">Transferase</keyword>
<dbReference type="Pfam" id="PF08241">
    <property type="entry name" value="Methyltransf_11"/>
    <property type="match status" value="1"/>
</dbReference>
<dbReference type="Gene3D" id="3.40.50.150">
    <property type="entry name" value="Vaccinia Virus protein VP39"/>
    <property type="match status" value="1"/>
</dbReference>
<keyword evidence="2" id="KW-0489">Methyltransferase</keyword>
<dbReference type="Proteomes" id="UP000604481">
    <property type="component" value="Unassembled WGS sequence"/>
</dbReference>
<organism evidence="2 3">
    <name type="scientific">Chitinilyticum piscinae</name>
    <dbReference type="NCBI Taxonomy" id="2866724"/>
    <lineage>
        <taxon>Bacteria</taxon>
        <taxon>Pseudomonadati</taxon>
        <taxon>Pseudomonadota</taxon>
        <taxon>Betaproteobacteria</taxon>
        <taxon>Neisseriales</taxon>
        <taxon>Chitinibacteraceae</taxon>
        <taxon>Chitinilyticum</taxon>
    </lineage>
</organism>
<dbReference type="AlphaFoldDB" id="A0A8J7FYY3"/>
<dbReference type="SUPFAM" id="SSF53335">
    <property type="entry name" value="S-adenosyl-L-methionine-dependent methyltransferases"/>
    <property type="match status" value="1"/>
</dbReference>
<evidence type="ECO:0000259" key="1">
    <source>
        <dbReference type="Pfam" id="PF08241"/>
    </source>
</evidence>
<name>A0A8J7FYY3_9NEIS</name>
<dbReference type="InterPro" id="IPR029063">
    <property type="entry name" value="SAM-dependent_MTases_sf"/>
</dbReference>